<evidence type="ECO:0000259" key="2">
    <source>
        <dbReference type="Pfam" id="PF18818"/>
    </source>
</evidence>
<feature type="domain" description="Polyvalent protein metallopeptidase" evidence="2">
    <location>
        <begin position="155"/>
        <end position="284"/>
    </location>
</feature>
<organism evidence="3">
    <name type="scientific">Candidatus Nitrotoga fabula</name>
    <dbReference type="NCBI Taxonomy" id="2182327"/>
    <lineage>
        <taxon>Bacteria</taxon>
        <taxon>Pseudomonadati</taxon>
        <taxon>Pseudomonadota</taxon>
        <taxon>Betaproteobacteria</taxon>
        <taxon>Nitrosomonadales</taxon>
        <taxon>Gallionellaceae</taxon>
        <taxon>Candidatus Nitrotoga</taxon>
    </lineage>
</organism>
<reference evidence="3" key="1">
    <citation type="submission" date="2018-05" db="EMBL/GenBank/DDBJ databases">
        <authorList>
            <person name="Lanie J.A."/>
            <person name="Ng W.-L."/>
            <person name="Kazmierczak K.M."/>
            <person name="Andrzejewski T.M."/>
            <person name="Davidsen T.M."/>
            <person name="Wayne K.J."/>
            <person name="Tettelin H."/>
            <person name="Glass J.I."/>
            <person name="Rusch D."/>
            <person name="Podicherti R."/>
            <person name="Tsui H.-C.T."/>
            <person name="Winkler M.E."/>
        </authorList>
    </citation>
    <scope>NUCLEOTIDE SEQUENCE</scope>
    <source>
        <strain evidence="3">KNB</strain>
    </source>
</reference>
<dbReference type="InterPro" id="IPR017113">
    <property type="entry name" value="Antirestriction_ArdC"/>
</dbReference>
<feature type="domain" description="N-terminal" evidence="1">
    <location>
        <begin position="11"/>
        <end position="130"/>
    </location>
</feature>
<dbReference type="PIRSF" id="PIRSF037112">
    <property type="entry name" value="Antirestriction_ArdC"/>
    <property type="match status" value="1"/>
</dbReference>
<dbReference type="InterPro" id="IPR041459">
    <property type="entry name" value="MPTase-PolyVal"/>
</dbReference>
<proteinExistence type="predicted"/>
<protein>
    <recommendedName>
        <fullName evidence="4">Antirestriction protein ArdC</fullName>
    </recommendedName>
</protein>
<dbReference type="GO" id="GO:0003697">
    <property type="term" value="F:single-stranded DNA binding"/>
    <property type="evidence" value="ECO:0007669"/>
    <property type="project" value="InterPro"/>
</dbReference>
<name>A0A2X0QUR1_9PROT</name>
<dbReference type="AlphaFoldDB" id="A0A2X0QUR1"/>
<sequence length="306" mass="34629">MNSTQASNRSDIHTRITEEIIRAIEARTSVFEMPWHNRAHAGLPKNPATNNVYRGVNTLMLWVEGQRKGYASSYWASYRQWQSLKAQVRHGEHGSLVVFYKREEKPTESSPDEADEPEKTRAVLRHSFVFNKDQVEGWSSQEQHHDVDDSTLNTVHEFVKSLSSDVRYGSDHAYYNLNLDRIFMPSRTVFHDTASRSAMEGFYAVLLHEHIHWSGHSSRLKRDLSGRFGSSAYAMEELVAELGAAFLCASLGISTYPRPDHAAYIASWLKVLKEQKTAIFVAASAASMASQYLETLSAQSNLQKTA</sequence>
<gene>
    <name evidence="3" type="ORF">NITFAB_0806</name>
</gene>
<accession>A0A2X0QUR1</accession>
<dbReference type="Pfam" id="PF08401">
    <property type="entry name" value="ArdcN"/>
    <property type="match status" value="1"/>
</dbReference>
<evidence type="ECO:0000259" key="1">
    <source>
        <dbReference type="Pfam" id="PF08401"/>
    </source>
</evidence>
<dbReference type="InterPro" id="IPR013610">
    <property type="entry name" value="ArdC_N"/>
</dbReference>
<evidence type="ECO:0000313" key="3">
    <source>
        <dbReference type="EMBL" id="SPS05217.1"/>
    </source>
</evidence>
<dbReference type="Pfam" id="PF18818">
    <property type="entry name" value="MPTase-PolyVal"/>
    <property type="match status" value="1"/>
</dbReference>
<dbReference type="EMBL" id="LS423452">
    <property type="protein sequence ID" value="SPS05217.1"/>
    <property type="molecule type" value="Genomic_DNA"/>
</dbReference>
<evidence type="ECO:0008006" key="4">
    <source>
        <dbReference type="Google" id="ProtNLM"/>
    </source>
</evidence>